<reference evidence="1" key="1">
    <citation type="journal article" date="2020" name="mSystems">
        <title>Genome- and Community-Level Interaction Insights into Carbon Utilization and Element Cycling Functions of Hydrothermarchaeota in Hydrothermal Sediment.</title>
        <authorList>
            <person name="Zhou Z."/>
            <person name="Liu Y."/>
            <person name="Xu W."/>
            <person name="Pan J."/>
            <person name="Luo Z.H."/>
            <person name="Li M."/>
        </authorList>
    </citation>
    <scope>NUCLEOTIDE SEQUENCE [LARGE SCALE GENOMIC DNA]</scope>
    <source>
        <strain evidence="1">SpSt-1116</strain>
    </source>
</reference>
<comment type="caution">
    <text evidence="1">The sequence shown here is derived from an EMBL/GenBank/DDBJ whole genome shotgun (WGS) entry which is preliminary data.</text>
</comment>
<gene>
    <name evidence="1" type="ORF">ENM78_03605</name>
</gene>
<evidence type="ECO:0008006" key="2">
    <source>
        <dbReference type="Google" id="ProtNLM"/>
    </source>
</evidence>
<name>A0A7J3ZK80_9CREN</name>
<proteinExistence type="predicted"/>
<accession>A0A7J3ZK80</accession>
<sequence length="106" mass="12223">MAKVKKVILDTAEHHPYHKKWVQLAESIANELSVELEVKYEDYVFAIQHGVTDDLGMAGLPQLMVELEDGKIHPVLHEIPLDKSFQPDFEMAKKVALERIRQFVEE</sequence>
<evidence type="ECO:0000313" key="1">
    <source>
        <dbReference type="EMBL" id="HHQ80525.1"/>
    </source>
</evidence>
<organism evidence="1">
    <name type="scientific">Fervidicoccus fontis</name>
    <dbReference type="NCBI Taxonomy" id="683846"/>
    <lineage>
        <taxon>Archaea</taxon>
        <taxon>Thermoproteota</taxon>
        <taxon>Thermoprotei</taxon>
        <taxon>Fervidicoccales</taxon>
        <taxon>Fervidicoccaceae</taxon>
        <taxon>Fervidicoccus</taxon>
    </lineage>
</organism>
<protein>
    <recommendedName>
        <fullName evidence="2">Thioredoxin</fullName>
    </recommendedName>
</protein>
<dbReference type="EMBL" id="DRZC01000051">
    <property type="protein sequence ID" value="HHQ80525.1"/>
    <property type="molecule type" value="Genomic_DNA"/>
</dbReference>
<dbReference type="AlphaFoldDB" id="A0A7J3ZK80"/>